<keyword evidence="6" id="KW-0256">Endoplasmic reticulum</keyword>
<dbReference type="Gene3D" id="3.20.20.80">
    <property type="entry name" value="Glycosidases"/>
    <property type="match status" value="1"/>
</dbReference>
<protein>
    <recommendedName>
        <fullName evidence="9">Glucosidase II subunit alpha</fullName>
    </recommendedName>
</protein>
<feature type="domain" description="Glycoside hydrolase family 31 TIM barrel" evidence="13">
    <location>
        <begin position="371"/>
        <end position="708"/>
    </location>
</feature>
<dbReference type="PANTHER" id="PTHR22762:SF54">
    <property type="entry name" value="BCDNA.GH04962"/>
    <property type="match status" value="1"/>
</dbReference>
<accession>A0ABQ9YFD9</accession>
<feature type="domain" description="Glycosyl hydrolase family 31 C-terminal" evidence="15">
    <location>
        <begin position="718"/>
        <end position="817"/>
    </location>
</feature>
<keyword evidence="17" id="KW-1185">Reference proteome</keyword>
<proteinExistence type="inferred from homology"/>
<dbReference type="InterPro" id="IPR013780">
    <property type="entry name" value="Glyco_hydro_b"/>
</dbReference>
<evidence type="ECO:0000256" key="11">
    <source>
        <dbReference type="SAM" id="MobiDB-lite"/>
    </source>
</evidence>
<evidence type="ECO:0000256" key="3">
    <source>
        <dbReference type="ARBA" id="ARBA00007806"/>
    </source>
</evidence>
<name>A0ABQ9YFD9_9EUKA</name>
<feature type="domain" description="Glycoside hydrolase family 31 N-terminal" evidence="14">
    <location>
        <begin position="71"/>
        <end position="319"/>
    </location>
</feature>
<comment type="similarity">
    <text evidence="3 10">Belongs to the glycosyl hydrolase 31 family.</text>
</comment>
<dbReference type="PANTHER" id="PTHR22762">
    <property type="entry name" value="ALPHA-GLUCOSIDASE"/>
    <property type="match status" value="1"/>
</dbReference>
<evidence type="ECO:0000256" key="4">
    <source>
        <dbReference type="ARBA" id="ARBA00022729"/>
    </source>
</evidence>
<evidence type="ECO:0000259" key="15">
    <source>
        <dbReference type="Pfam" id="PF21365"/>
    </source>
</evidence>
<dbReference type="Gene3D" id="2.60.40.1180">
    <property type="entry name" value="Golgi alpha-mannosidase II"/>
    <property type="match status" value="2"/>
</dbReference>
<dbReference type="Proteomes" id="UP001281761">
    <property type="component" value="Unassembled WGS sequence"/>
</dbReference>
<evidence type="ECO:0000259" key="14">
    <source>
        <dbReference type="Pfam" id="PF13802"/>
    </source>
</evidence>
<dbReference type="Pfam" id="PF01055">
    <property type="entry name" value="Glyco_hydro_31_2nd"/>
    <property type="match status" value="1"/>
</dbReference>
<dbReference type="SUPFAM" id="SSF51011">
    <property type="entry name" value="Glycosyl hydrolase domain"/>
    <property type="match status" value="1"/>
</dbReference>
<dbReference type="Pfam" id="PF21365">
    <property type="entry name" value="Glyco_hydro_31_3rd"/>
    <property type="match status" value="1"/>
</dbReference>
<dbReference type="InterPro" id="IPR011013">
    <property type="entry name" value="Gal_mutarotase_sf_dom"/>
</dbReference>
<evidence type="ECO:0000259" key="13">
    <source>
        <dbReference type="Pfam" id="PF01055"/>
    </source>
</evidence>
<dbReference type="SUPFAM" id="SSF51445">
    <property type="entry name" value="(Trans)glycosidases"/>
    <property type="match status" value="1"/>
</dbReference>
<comment type="caution">
    <text evidence="16">The sequence shown here is derived from an EMBL/GenBank/DDBJ whole genome shotgun (WGS) entry which is preliminary data.</text>
</comment>
<feature type="region of interest" description="Disordered" evidence="11">
    <location>
        <begin position="878"/>
        <end position="898"/>
    </location>
</feature>
<dbReference type="CDD" id="cd14752">
    <property type="entry name" value="GH31_N"/>
    <property type="match status" value="1"/>
</dbReference>
<comment type="pathway">
    <text evidence="2">Glycan metabolism; N-glycan metabolism.</text>
</comment>
<dbReference type="GO" id="GO:0106407">
    <property type="term" value="F:Glc2Man9GlcNAc2 oligosaccharide glucosidase activity"/>
    <property type="evidence" value="ECO:0007669"/>
    <property type="project" value="UniProtKB-EC"/>
</dbReference>
<gene>
    <name evidence="16" type="ORF">BLNAU_2728</name>
</gene>
<dbReference type="InterPro" id="IPR048395">
    <property type="entry name" value="Glyco_hydro_31_C"/>
</dbReference>
<dbReference type="InterPro" id="IPR000322">
    <property type="entry name" value="Glyco_hydro_31_TIM"/>
</dbReference>
<dbReference type="InterPro" id="IPR017853">
    <property type="entry name" value="GH"/>
</dbReference>
<reference evidence="16 17" key="1">
    <citation type="journal article" date="2022" name="bioRxiv">
        <title>Genomics of Preaxostyla Flagellates Illuminates Evolutionary Transitions and the Path Towards Mitochondrial Loss.</title>
        <authorList>
            <person name="Novak L.V.F."/>
            <person name="Treitli S.C."/>
            <person name="Pyrih J."/>
            <person name="Halakuc P."/>
            <person name="Pipaliya S.V."/>
            <person name="Vacek V."/>
            <person name="Brzon O."/>
            <person name="Soukal P."/>
            <person name="Eme L."/>
            <person name="Dacks J.B."/>
            <person name="Karnkowska A."/>
            <person name="Elias M."/>
            <person name="Hampl V."/>
        </authorList>
    </citation>
    <scope>NUCLEOTIDE SEQUENCE [LARGE SCALE GENOMIC DNA]</scope>
    <source>
        <strain evidence="16">NAU3</strain>
        <tissue evidence="16">Gut</tissue>
    </source>
</reference>
<keyword evidence="8 10" id="KW-0326">Glycosidase</keyword>
<evidence type="ECO:0000313" key="16">
    <source>
        <dbReference type="EMBL" id="KAK2962485.1"/>
    </source>
</evidence>
<keyword evidence="4 12" id="KW-0732">Signal</keyword>
<organism evidence="16 17">
    <name type="scientific">Blattamonas nauphoetae</name>
    <dbReference type="NCBI Taxonomy" id="2049346"/>
    <lineage>
        <taxon>Eukaryota</taxon>
        <taxon>Metamonada</taxon>
        <taxon>Preaxostyla</taxon>
        <taxon>Oxymonadida</taxon>
        <taxon>Blattamonas</taxon>
    </lineage>
</organism>
<dbReference type="Pfam" id="PF13802">
    <property type="entry name" value="Gal_mutarotas_2"/>
    <property type="match status" value="1"/>
</dbReference>
<comment type="subcellular location">
    <subcellularLocation>
        <location evidence="1">Endoplasmic reticulum</location>
    </subcellularLocation>
</comment>
<evidence type="ECO:0000256" key="7">
    <source>
        <dbReference type="ARBA" id="ARBA00023180"/>
    </source>
</evidence>
<dbReference type="Gene3D" id="2.60.40.1760">
    <property type="entry name" value="glycosyl hydrolase (family 31)"/>
    <property type="match status" value="1"/>
</dbReference>
<evidence type="ECO:0000256" key="6">
    <source>
        <dbReference type="ARBA" id="ARBA00022824"/>
    </source>
</evidence>
<sequence length="1043" mass="119417">MALLAFASFIVSLHAIDRTKFKTFEESSFYRRNRCLAPGAAPFRIKPEIQIFEHSISGTIENTLEKEELMFSVFFFQNGLFRFTLFERNGLFMRLPLENIVLDTLKLAPINASNTGDILTVLFAGYTFTIDKKRFLIELTKDGVPVMQLNKNKMFNFEHYRERPAYLGEPQFRSSSRRFKETTQQTPPTIAIRKKPLQSPTPGKYPAESVNLWEETWRDFVDSKPRGPSSLGIEISFPSTNSLYGLPQRSCSTRLPVTKGPGSTFNEPIRLYNTDVYQYEMNSLQPLYGSVPFIFSRPLNSSLPSCGFLWINAADTWVDIQYDDLASPFEQVRALTSHFISEAGRMDFIVIPGNNTRHVMQSYKEVTGSTFLPPLHSLGYHQSRWNYFSSNEVVDLLDAFHDHDVPFDNIWLDIEHTDRKHYFTWNQKTFPDPVALQQKLALSGHRLVAIADPHLAVDPNYWTYSEAFDNGYFIRTSDGETPFEGQSWPGRSSWPDFVNPSVRKWWGRIGNDFGWENEGIKTTPILSMWNDMNEPSVSSGEEFTMAKDCIHIDGREHREVHNAYGHYLTMASHLLQQNRIFNSKENALALRPFILSRSFFAGTQRYAAVWTGDNQASWAHLKGAVEQLLTLSMSGIPFVGTDIGGFFNNPEKSLLVRWYQFACFTPFFRSHGHLETRHKEPWVFDSTTFSDIRDAIKLRYRLLPYLYTEFFNTIETGVSPMRPIWLDHISPANNDKDIGKYERQEEESFMLGDSLFVVPILEPGEIEKRIVFPFDPTEKSTFWYNFHTGRKYSTDRSSLIPISSRTIPVFQKGGSIVPLWNRERRSSFHMLCDPLTLVVCPSKRGRASGTVFLDDGETHGWSVLGNCAVRTFRLTMRKTETNETTQTEPTSDNSTKPEEGYVLTISNTARELPATFKERHVTSSDYYAPIQDAIRTALLSSTKRNPTSNATIASLFKIPDFPPFETEESPPVHVDWEAVQQQSRVECLLVRGMKAPPKKAQLVVEGEEPVDLECQSNPTTRTIFVALPKAAKTLQNWIVEVEV</sequence>
<dbReference type="InterPro" id="IPR025887">
    <property type="entry name" value="Glyco_hydro_31_N_dom"/>
</dbReference>
<dbReference type="CDD" id="cd06603">
    <property type="entry name" value="GH31_GANC_GANAB_alpha"/>
    <property type="match status" value="1"/>
</dbReference>
<evidence type="ECO:0000256" key="2">
    <source>
        <dbReference type="ARBA" id="ARBA00004833"/>
    </source>
</evidence>
<evidence type="ECO:0000256" key="5">
    <source>
        <dbReference type="ARBA" id="ARBA00022801"/>
    </source>
</evidence>
<dbReference type="EMBL" id="JARBJD010000011">
    <property type="protein sequence ID" value="KAK2962485.1"/>
    <property type="molecule type" value="Genomic_DNA"/>
</dbReference>
<evidence type="ECO:0000256" key="8">
    <source>
        <dbReference type="ARBA" id="ARBA00023295"/>
    </source>
</evidence>
<keyword evidence="7" id="KW-0325">Glycoprotein</keyword>
<evidence type="ECO:0000256" key="9">
    <source>
        <dbReference type="ARBA" id="ARBA00042895"/>
    </source>
</evidence>
<feature type="chain" id="PRO_5046497537" description="Glucosidase II subunit alpha" evidence="12">
    <location>
        <begin position="16"/>
        <end position="1043"/>
    </location>
</feature>
<dbReference type="SUPFAM" id="SSF74650">
    <property type="entry name" value="Galactose mutarotase-like"/>
    <property type="match status" value="1"/>
</dbReference>
<evidence type="ECO:0000313" key="17">
    <source>
        <dbReference type="Proteomes" id="UP001281761"/>
    </source>
</evidence>
<keyword evidence="5 10" id="KW-0378">Hydrolase</keyword>
<evidence type="ECO:0000256" key="12">
    <source>
        <dbReference type="SAM" id="SignalP"/>
    </source>
</evidence>
<evidence type="ECO:0000256" key="1">
    <source>
        <dbReference type="ARBA" id="ARBA00004240"/>
    </source>
</evidence>
<feature type="signal peptide" evidence="12">
    <location>
        <begin position="1"/>
        <end position="15"/>
    </location>
</feature>
<evidence type="ECO:0000256" key="10">
    <source>
        <dbReference type="RuleBase" id="RU361185"/>
    </source>
</evidence>